<keyword evidence="10" id="KW-1185">Reference proteome</keyword>
<evidence type="ECO:0000313" key="9">
    <source>
        <dbReference type="EMBL" id="KAJ8651949.1"/>
    </source>
</evidence>
<dbReference type="AlphaFoldDB" id="A0AAD7XPK3"/>
<dbReference type="GO" id="GO:0000287">
    <property type="term" value="F:magnesium ion binding"/>
    <property type="evidence" value="ECO:0007669"/>
    <property type="project" value="InterPro"/>
</dbReference>
<dbReference type="PANTHER" id="PTHR13045">
    <property type="entry name" value="5'-NUCLEOTIDASE"/>
    <property type="match status" value="1"/>
</dbReference>
<dbReference type="SUPFAM" id="SSF56784">
    <property type="entry name" value="HAD-like"/>
    <property type="match status" value="1"/>
</dbReference>
<evidence type="ECO:0000256" key="6">
    <source>
        <dbReference type="ARBA" id="ARBA00022801"/>
    </source>
</evidence>
<dbReference type="InterPro" id="IPR023214">
    <property type="entry name" value="HAD_sf"/>
</dbReference>
<dbReference type="SFLD" id="SFLDG01128">
    <property type="entry name" value="C1.4:_5'-Nucleotidase_Like"/>
    <property type="match status" value="1"/>
</dbReference>
<protein>
    <recommendedName>
        <fullName evidence="3">5'-nucleotidase</fullName>
        <ecNumber evidence="3">3.1.3.5</ecNumber>
    </recommendedName>
</protein>
<dbReference type="Gene3D" id="1.10.150.340">
    <property type="entry name" value="Pyrimidine 5'-nucleotidase (UMPH-1), N-terminal domain"/>
    <property type="match status" value="1"/>
</dbReference>
<evidence type="ECO:0000256" key="5">
    <source>
        <dbReference type="ARBA" id="ARBA00022741"/>
    </source>
</evidence>
<name>A0AAD7XPK3_9FUNG</name>
<dbReference type="Proteomes" id="UP001234581">
    <property type="component" value="Unassembled WGS sequence"/>
</dbReference>
<organism evidence="9 10">
    <name type="scientific">Lichtheimia ornata</name>
    <dbReference type="NCBI Taxonomy" id="688661"/>
    <lineage>
        <taxon>Eukaryota</taxon>
        <taxon>Fungi</taxon>
        <taxon>Fungi incertae sedis</taxon>
        <taxon>Mucoromycota</taxon>
        <taxon>Mucoromycotina</taxon>
        <taxon>Mucoromycetes</taxon>
        <taxon>Mucorales</taxon>
        <taxon>Lichtheimiaceae</taxon>
        <taxon>Lichtheimia</taxon>
    </lineage>
</organism>
<evidence type="ECO:0000256" key="7">
    <source>
        <dbReference type="ARBA" id="ARBA00022842"/>
    </source>
</evidence>
<dbReference type="GeneID" id="83219813"/>
<comment type="similarity">
    <text evidence="2">Belongs to the pyrimidine 5'-nucleotidase family.</text>
</comment>
<evidence type="ECO:0000256" key="3">
    <source>
        <dbReference type="ARBA" id="ARBA00012643"/>
    </source>
</evidence>
<dbReference type="FunFam" id="1.10.150.340:FF:000001">
    <property type="entry name" value="Cytosolic 5-nucleotidase 3-like"/>
    <property type="match status" value="1"/>
</dbReference>
<dbReference type="GO" id="GO:0000166">
    <property type="term" value="F:nucleotide binding"/>
    <property type="evidence" value="ECO:0007669"/>
    <property type="project" value="UniProtKB-KW"/>
</dbReference>
<proteinExistence type="inferred from homology"/>
<keyword evidence="8" id="KW-0546">Nucleotide metabolism</keyword>
<keyword evidence="7" id="KW-0460">Magnesium</keyword>
<sequence length="319" mass="36880">MSLTKAAELVQALLRNPTVRIKNIEATTQKLGKILQDGPINLHFISDFDMTMSRYWVRNQVTDALERNPSCHGVPARYSKMSDEFRKASDKLVKTYYPIEINQKMSFEERLPYMVEWWQKAHNLMIEQKLSRDGMFDEDDVHTMEIDIENTIDLRNMAEEAHISLRPRVETVLSMCHKTNIPFLVFSAGIGNVIDEVLKAKKLLYPNMHIVSNMMHFDEQGYCDSFVDPLIHVFNKSEFQLETTPYFESIESRANVILMGDSLGDLKMSKGVKHDLCLNIGFCNHDWETTEDLYTEAFDIVIMRDANFAPVVDILEALK</sequence>
<dbReference type="PANTHER" id="PTHR13045:SF0">
    <property type="entry name" value="7-METHYLGUANOSINE PHOSPHATE-SPECIFIC 5'-NUCLEOTIDASE"/>
    <property type="match status" value="1"/>
</dbReference>
<comment type="catalytic activity">
    <reaction evidence="1">
        <text>a ribonucleoside 5'-phosphate + H2O = a ribonucleoside + phosphate</text>
        <dbReference type="Rhea" id="RHEA:12484"/>
        <dbReference type="ChEBI" id="CHEBI:15377"/>
        <dbReference type="ChEBI" id="CHEBI:18254"/>
        <dbReference type="ChEBI" id="CHEBI:43474"/>
        <dbReference type="ChEBI" id="CHEBI:58043"/>
        <dbReference type="EC" id="3.1.3.5"/>
    </reaction>
</comment>
<keyword evidence="5" id="KW-0547">Nucleotide-binding</keyword>
<gene>
    <name evidence="9" type="ORF">O0I10_012469</name>
</gene>
<evidence type="ECO:0000313" key="10">
    <source>
        <dbReference type="Proteomes" id="UP001234581"/>
    </source>
</evidence>
<reference evidence="9 10" key="1">
    <citation type="submission" date="2023-03" db="EMBL/GenBank/DDBJ databases">
        <title>Genome sequence of Lichtheimia ornata CBS 291.66.</title>
        <authorList>
            <person name="Mohabir J.T."/>
            <person name="Shea T.P."/>
            <person name="Kurbessoian T."/>
            <person name="Berby B."/>
            <person name="Fontaine J."/>
            <person name="Livny J."/>
            <person name="Gnirke A."/>
            <person name="Stajich J.E."/>
            <person name="Cuomo C.A."/>
        </authorList>
    </citation>
    <scope>NUCLEOTIDE SEQUENCE [LARGE SCALE GENOMIC DNA]</scope>
    <source>
        <strain evidence="9">CBS 291.66</strain>
    </source>
</reference>
<accession>A0AAD7XPK3</accession>
<dbReference type="GO" id="GO:0005737">
    <property type="term" value="C:cytoplasm"/>
    <property type="evidence" value="ECO:0007669"/>
    <property type="project" value="InterPro"/>
</dbReference>
<dbReference type="InterPro" id="IPR006434">
    <property type="entry name" value="Pyrimidine_nucleotidase_eu"/>
</dbReference>
<dbReference type="RefSeq" id="XP_058336863.1">
    <property type="nucleotide sequence ID" value="XM_058492370.1"/>
</dbReference>
<comment type="caution">
    <text evidence="9">The sequence shown here is derived from an EMBL/GenBank/DDBJ whole genome shotgun (WGS) entry which is preliminary data.</text>
</comment>
<dbReference type="EC" id="3.1.3.5" evidence="3"/>
<dbReference type="InterPro" id="IPR036412">
    <property type="entry name" value="HAD-like_sf"/>
</dbReference>
<evidence type="ECO:0000256" key="2">
    <source>
        <dbReference type="ARBA" id="ARBA00008389"/>
    </source>
</evidence>
<evidence type="ECO:0000256" key="8">
    <source>
        <dbReference type="ARBA" id="ARBA00023080"/>
    </source>
</evidence>
<dbReference type="Pfam" id="PF05822">
    <property type="entry name" value="UMPH-1"/>
    <property type="match status" value="1"/>
</dbReference>
<dbReference type="Gene3D" id="3.40.50.1000">
    <property type="entry name" value="HAD superfamily/HAD-like"/>
    <property type="match status" value="1"/>
</dbReference>
<keyword evidence="4" id="KW-0479">Metal-binding</keyword>
<evidence type="ECO:0000256" key="4">
    <source>
        <dbReference type="ARBA" id="ARBA00022723"/>
    </source>
</evidence>
<evidence type="ECO:0000256" key="1">
    <source>
        <dbReference type="ARBA" id="ARBA00000815"/>
    </source>
</evidence>
<dbReference type="GO" id="GO:0009117">
    <property type="term" value="P:nucleotide metabolic process"/>
    <property type="evidence" value="ECO:0007669"/>
    <property type="project" value="UniProtKB-KW"/>
</dbReference>
<dbReference type="EMBL" id="JARTCD010000128">
    <property type="protein sequence ID" value="KAJ8651949.1"/>
    <property type="molecule type" value="Genomic_DNA"/>
</dbReference>
<dbReference type="SFLD" id="SFLDS00003">
    <property type="entry name" value="Haloacid_Dehalogenase"/>
    <property type="match status" value="1"/>
</dbReference>
<dbReference type="GO" id="GO:0008253">
    <property type="term" value="F:5'-nucleotidase activity"/>
    <property type="evidence" value="ECO:0007669"/>
    <property type="project" value="UniProtKB-EC"/>
</dbReference>
<keyword evidence="6 9" id="KW-0378">Hydrolase</keyword>